<gene>
    <name evidence="1" type="primary">CFDP2</name>
    <name evidence="1" type="ORF">EVAR_63688_1</name>
</gene>
<dbReference type="InterPro" id="IPR036691">
    <property type="entry name" value="Endo/exonu/phosph_ase_sf"/>
</dbReference>
<accession>A0A4C1Z897</accession>
<keyword evidence="2" id="KW-1185">Reference proteome</keyword>
<dbReference type="Proteomes" id="UP000299102">
    <property type="component" value="Unassembled WGS sequence"/>
</dbReference>
<dbReference type="EMBL" id="BGZK01001699">
    <property type="protein sequence ID" value="GBP84806.1"/>
    <property type="molecule type" value="Genomic_DNA"/>
</dbReference>
<dbReference type="AlphaFoldDB" id="A0A4C1Z897"/>
<organism evidence="1 2">
    <name type="scientific">Eumeta variegata</name>
    <name type="common">Bagworm moth</name>
    <name type="synonym">Eumeta japonica</name>
    <dbReference type="NCBI Taxonomy" id="151549"/>
    <lineage>
        <taxon>Eukaryota</taxon>
        <taxon>Metazoa</taxon>
        <taxon>Ecdysozoa</taxon>
        <taxon>Arthropoda</taxon>
        <taxon>Hexapoda</taxon>
        <taxon>Insecta</taxon>
        <taxon>Pterygota</taxon>
        <taxon>Neoptera</taxon>
        <taxon>Endopterygota</taxon>
        <taxon>Lepidoptera</taxon>
        <taxon>Glossata</taxon>
        <taxon>Ditrysia</taxon>
        <taxon>Tineoidea</taxon>
        <taxon>Psychidae</taxon>
        <taxon>Oiketicinae</taxon>
        <taxon>Eumeta</taxon>
    </lineage>
</organism>
<comment type="caution">
    <text evidence="1">The sequence shown here is derived from an EMBL/GenBank/DDBJ whole genome shotgun (WGS) entry which is preliminary data.</text>
</comment>
<reference evidence="1 2" key="1">
    <citation type="journal article" date="2019" name="Commun. Biol.">
        <title>The bagworm genome reveals a unique fibroin gene that provides high tensile strength.</title>
        <authorList>
            <person name="Kono N."/>
            <person name="Nakamura H."/>
            <person name="Ohtoshi R."/>
            <person name="Tomita M."/>
            <person name="Numata K."/>
            <person name="Arakawa K."/>
        </authorList>
    </citation>
    <scope>NUCLEOTIDE SEQUENCE [LARGE SCALE GENOMIC DNA]</scope>
</reference>
<name>A0A4C1Z897_EUMVA</name>
<dbReference type="STRING" id="151549.A0A4C1Z897"/>
<sequence length="196" mass="23084">MGDFNGQIGARRPGENAILGQFSYSNKTRSRNGEIITNFALENKLTILNTMFKKNRKSMWTWISPDGKTKNEIDFIMTNRNSYFTNFTVIKRFNFNTNHRLIRTELQINEPKKTRPRQDLRNTKLNEQQLEQITTALRTELRDFKENTKELETQDKYNYMENAIKTQFKLIADTKIDTKGILSTATVNLLEERTPY</sequence>
<proteinExistence type="predicted"/>
<evidence type="ECO:0000313" key="1">
    <source>
        <dbReference type="EMBL" id="GBP84806.1"/>
    </source>
</evidence>
<dbReference type="OrthoDB" id="410104at2759"/>
<evidence type="ECO:0000313" key="2">
    <source>
        <dbReference type="Proteomes" id="UP000299102"/>
    </source>
</evidence>
<dbReference type="Gene3D" id="3.60.10.10">
    <property type="entry name" value="Endonuclease/exonuclease/phosphatase"/>
    <property type="match status" value="1"/>
</dbReference>
<protein>
    <submittedName>
        <fullName evidence="1">Craniofacial development protein 2</fullName>
    </submittedName>
</protein>